<dbReference type="Proteomes" id="UP000828048">
    <property type="component" value="Chromosome 4"/>
</dbReference>
<reference evidence="1 2" key="1">
    <citation type="journal article" date="2021" name="Hortic Res">
        <title>High-quality reference genome and annotation aids understanding of berry development for evergreen blueberry (Vaccinium darrowii).</title>
        <authorList>
            <person name="Yu J."/>
            <person name="Hulse-Kemp A.M."/>
            <person name="Babiker E."/>
            <person name="Staton M."/>
        </authorList>
    </citation>
    <scope>NUCLEOTIDE SEQUENCE [LARGE SCALE GENOMIC DNA]</scope>
    <source>
        <strain evidence="2">cv. NJ 8807/NJ 8810</strain>
        <tissue evidence="1">Young leaf</tissue>
    </source>
</reference>
<proteinExistence type="predicted"/>
<accession>A0ACB7Z5A4</accession>
<gene>
    <name evidence="1" type="ORF">Vadar_009670</name>
</gene>
<evidence type="ECO:0000313" key="1">
    <source>
        <dbReference type="EMBL" id="KAH7860127.1"/>
    </source>
</evidence>
<keyword evidence="2" id="KW-1185">Reference proteome</keyword>
<protein>
    <submittedName>
        <fullName evidence="1">Uncharacterized protein</fullName>
    </submittedName>
</protein>
<comment type="caution">
    <text evidence="1">The sequence shown here is derived from an EMBL/GenBank/DDBJ whole genome shotgun (WGS) entry which is preliminary data.</text>
</comment>
<name>A0ACB7Z5A4_9ERIC</name>
<sequence>MASNNRWFYLILFALLTCLASSTFIPGDVFQSHGSTGRTLLQTKTACTVDFEHQNFTILTSQCKGPLYQKGPCCTAFMEFACPWSKDISDATNDCASTMFSYINAMGNYPPALFSSMCVEGQQGLDCGAFNNSTSAALQKGPAPMPMILTASFGMLLYQLF</sequence>
<organism evidence="1 2">
    <name type="scientific">Vaccinium darrowii</name>
    <dbReference type="NCBI Taxonomy" id="229202"/>
    <lineage>
        <taxon>Eukaryota</taxon>
        <taxon>Viridiplantae</taxon>
        <taxon>Streptophyta</taxon>
        <taxon>Embryophyta</taxon>
        <taxon>Tracheophyta</taxon>
        <taxon>Spermatophyta</taxon>
        <taxon>Magnoliopsida</taxon>
        <taxon>eudicotyledons</taxon>
        <taxon>Gunneridae</taxon>
        <taxon>Pentapetalae</taxon>
        <taxon>asterids</taxon>
        <taxon>Ericales</taxon>
        <taxon>Ericaceae</taxon>
        <taxon>Vaccinioideae</taxon>
        <taxon>Vaccinieae</taxon>
        <taxon>Vaccinium</taxon>
    </lineage>
</organism>
<dbReference type="EMBL" id="CM037154">
    <property type="protein sequence ID" value="KAH7860127.1"/>
    <property type="molecule type" value="Genomic_DNA"/>
</dbReference>
<evidence type="ECO:0000313" key="2">
    <source>
        <dbReference type="Proteomes" id="UP000828048"/>
    </source>
</evidence>